<accession>A0A391NJZ6</accession>
<name>A0A391NJZ6_9EUKA</name>
<sequence length="316" mass="35647">MPPIQWYDRCVVALPEITDRHMMRERYEAISLGHNEVVLTFVTAGNRNRLTRAWTLLTLNEDLTLSETPFEVPPPLLKSESAMTVCERCLVVYNYWERANLYVFDLETRVWEAIVPSTDVAPPKRLSTTLITLSGRLLLIGGNDLCDVWTFDFGARRWIALKYNIERPLCFCEKPMIFDHSCYLVGSRDGTKNNYGFRLSDFHGRDLTYTNEESVISTSSGLLRYYHAETHIGVGYRRVILNALIGSLGGFPDAQVYDVVACQISRAESIPVRCGGWGKGVTAAMLNPTTAVVVGYRDVVVVDIGSHLQVSEFFSD</sequence>
<dbReference type="InterPro" id="IPR015915">
    <property type="entry name" value="Kelch-typ_b-propeller"/>
</dbReference>
<dbReference type="Gene3D" id="2.120.10.80">
    <property type="entry name" value="Kelch-type beta propeller"/>
    <property type="match status" value="1"/>
</dbReference>
<dbReference type="AlphaFoldDB" id="A0A391NJZ6"/>
<organism evidence="1 2">
    <name type="scientific">Kipferlia bialata</name>
    <dbReference type="NCBI Taxonomy" id="797122"/>
    <lineage>
        <taxon>Eukaryota</taxon>
        <taxon>Metamonada</taxon>
        <taxon>Carpediemonas-like organisms</taxon>
        <taxon>Kipferlia</taxon>
    </lineage>
</organism>
<dbReference type="Proteomes" id="UP000265618">
    <property type="component" value="Unassembled WGS sequence"/>
</dbReference>
<gene>
    <name evidence="1" type="ORF">KIPB_003431</name>
</gene>
<dbReference type="OrthoDB" id="10001928at2759"/>
<proteinExistence type="predicted"/>
<evidence type="ECO:0000313" key="2">
    <source>
        <dbReference type="Proteomes" id="UP000265618"/>
    </source>
</evidence>
<dbReference type="SUPFAM" id="SSF50965">
    <property type="entry name" value="Galactose oxidase, central domain"/>
    <property type="match status" value="1"/>
</dbReference>
<dbReference type="EMBL" id="BDIP01000657">
    <property type="protein sequence ID" value="GCA62421.1"/>
    <property type="molecule type" value="Genomic_DNA"/>
</dbReference>
<comment type="caution">
    <text evidence="1">The sequence shown here is derived from an EMBL/GenBank/DDBJ whole genome shotgun (WGS) entry which is preliminary data.</text>
</comment>
<evidence type="ECO:0000313" key="1">
    <source>
        <dbReference type="EMBL" id="GCA62421.1"/>
    </source>
</evidence>
<protein>
    <submittedName>
        <fullName evidence="1">Uncharacterized protein</fullName>
    </submittedName>
</protein>
<dbReference type="InterPro" id="IPR011043">
    <property type="entry name" value="Gal_Oxase/kelch_b-propeller"/>
</dbReference>
<keyword evidence="2" id="KW-1185">Reference proteome</keyword>
<reference evidence="1 2" key="1">
    <citation type="journal article" date="2018" name="PLoS ONE">
        <title>The draft genome of Kipferlia bialata reveals reductive genome evolution in fornicate parasites.</title>
        <authorList>
            <person name="Tanifuji G."/>
            <person name="Takabayashi S."/>
            <person name="Kume K."/>
            <person name="Takagi M."/>
            <person name="Nakayama T."/>
            <person name="Kamikawa R."/>
            <person name="Inagaki Y."/>
            <person name="Hashimoto T."/>
        </authorList>
    </citation>
    <scope>NUCLEOTIDE SEQUENCE [LARGE SCALE GENOMIC DNA]</scope>
    <source>
        <strain evidence="1">NY0173</strain>
    </source>
</reference>